<organism evidence="2 3">
    <name type="scientific">Sphingobium baderi</name>
    <dbReference type="NCBI Taxonomy" id="1332080"/>
    <lineage>
        <taxon>Bacteria</taxon>
        <taxon>Pseudomonadati</taxon>
        <taxon>Pseudomonadota</taxon>
        <taxon>Alphaproteobacteria</taxon>
        <taxon>Sphingomonadales</taxon>
        <taxon>Sphingomonadaceae</taxon>
        <taxon>Sphingobium</taxon>
    </lineage>
</organism>
<reference evidence="2 3" key="1">
    <citation type="submission" date="2015-11" db="EMBL/GenBank/DDBJ databases">
        <title>A Two-component Flavoprotein Monooxygenase System MeaXY Responsible for para-Hydroxylation of 2-Methyl-6-ethylaniline and 2,6-Diethylaniline in Sphingobium baderi DE-13.</title>
        <authorList>
            <person name="Cheng M."/>
            <person name="Meng Q."/>
            <person name="Yang Y."/>
            <person name="Chu C."/>
            <person name="Yan X."/>
            <person name="He J."/>
            <person name="Li S."/>
        </authorList>
    </citation>
    <scope>NUCLEOTIDE SEQUENCE [LARGE SCALE GENOMIC DNA]</scope>
    <source>
        <strain evidence="2 3">DE-13</strain>
    </source>
</reference>
<evidence type="ECO:0000313" key="2">
    <source>
        <dbReference type="EMBL" id="ALR20007.1"/>
    </source>
</evidence>
<sequence>MGNVINLRQARKAKMRDEKERLAQANRAKFGRSKAERLETEAEEARRVRALDGARREKEGSDAS</sequence>
<dbReference type="AlphaFoldDB" id="A0A0S3EXA6"/>
<dbReference type="STRING" id="1332080.ATN00_06510"/>
<dbReference type="KEGG" id="sbd:ATN00_06510"/>
<dbReference type="EMBL" id="CP013264">
    <property type="protein sequence ID" value="ALR20007.1"/>
    <property type="molecule type" value="Genomic_DNA"/>
</dbReference>
<feature type="region of interest" description="Disordered" evidence="1">
    <location>
        <begin position="1"/>
        <end position="64"/>
    </location>
</feature>
<protein>
    <submittedName>
        <fullName evidence="2">Uncharacterized protein</fullName>
    </submittedName>
</protein>
<dbReference type="OrthoDB" id="7173889at2"/>
<dbReference type="Pfam" id="PF13770">
    <property type="entry name" value="DUF4169"/>
    <property type="match status" value="1"/>
</dbReference>
<evidence type="ECO:0000256" key="1">
    <source>
        <dbReference type="SAM" id="MobiDB-lite"/>
    </source>
</evidence>
<proteinExistence type="predicted"/>
<dbReference type="InterPro" id="IPR025227">
    <property type="entry name" value="DUF4169"/>
</dbReference>
<gene>
    <name evidence="2" type="ORF">ATN00_06510</name>
</gene>
<dbReference type="RefSeq" id="WP_062063358.1">
    <property type="nucleotide sequence ID" value="NZ_CP013264.1"/>
</dbReference>
<dbReference type="Proteomes" id="UP000056968">
    <property type="component" value="Chromosome"/>
</dbReference>
<feature type="compositionally biased region" description="Basic and acidic residues" evidence="1">
    <location>
        <begin position="33"/>
        <end position="64"/>
    </location>
</feature>
<keyword evidence="3" id="KW-1185">Reference proteome</keyword>
<evidence type="ECO:0000313" key="3">
    <source>
        <dbReference type="Proteomes" id="UP000056968"/>
    </source>
</evidence>
<accession>A0A0S3EXA6</accession>
<name>A0A0S3EXA6_9SPHN</name>